<evidence type="ECO:0008006" key="7">
    <source>
        <dbReference type="Google" id="ProtNLM"/>
    </source>
</evidence>
<keyword evidence="6" id="KW-1185">Reference proteome</keyword>
<dbReference type="InterPro" id="IPR001404">
    <property type="entry name" value="Hsp90_fam"/>
</dbReference>
<evidence type="ECO:0000256" key="2">
    <source>
        <dbReference type="ARBA" id="ARBA00022741"/>
    </source>
</evidence>
<gene>
    <name evidence="5" type="ORF">CCAM_LOCUS19493</name>
</gene>
<keyword evidence="3" id="KW-0067">ATP-binding</keyword>
<evidence type="ECO:0000256" key="4">
    <source>
        <dbReference type="ARBA" id="ARBA00023186"/>
    </source>
</evidence>
<keyword evidence="2" id="KW-0547">Nucleotide-binding</keyword>
<dbReference type="Proteomes" id="UP000595140">
    <property type="component" value="Unassembled WGS sequence"/>
</dbReference>
<dbReference type="OrthoDB" id="1304221at2759"/>
<dbReference type="PRINTS" id="PR00775">
    <property type="entry name" value="HEATSHOCK90"/>
</dbReference>
<dbReference type="InterPro" id="IPR036890">
    <property type="entry name" value="HATPase_C_sf"/>
</dbReference>
<sequence length="77" mass="8443">MTKEDLIKNLGTIAKSGTSAIFVEKMQKSGDLNLIGPFGVGFYSVYLVADYVEVISKHNDDKQYVWELKADGALAIS</sequence>
<name>A0A484LN41_9ASTE</name>
<keyword evidence="4" id="KW-0143">Chaperone</keyword>
<accession>A0A484LN41</accession>
<dbReference type="Gene3D" id="3.30.565.10">
    <property type="entry name" value="Histidine kinase-like ATPase, C-terminal domain"/>
    <property type="match status" value="1"/>
</dbReference>
<evidence type="ECO:0000313" key="5">
    <source>
        <dbReference type="EMBL" id="VFQ77717.1"/>
    </source>
</evidence>
<dbReference type="GO" id="GO:0016887">
    <property type="term" value="F:ATP hydrolysis activity"/>
    <property type="evidence" value="ECO:0007669"/>
    <property type="project" value="InterPro"/>
</dbReference>
<evidence type="ECO:0000256" key="3">
    <source>
        <dbReference type="ARBA" id="ARBA00022840"/>
    </source>
</evidence>
<proteinExistence type="inferred from homology"/>
<organism evidence="5 6">
    <name type="scientific">Cuscuta campestris</name>
    <dbReference type="NCBI Taxonomy" id="132261"/>
    <lineage>
        <taxon>Eukaryota</taxon>
        <taxon>Viridiplantae</taxon>
        <taxon>Streptophyta</taxon>
        <taxon>Embryophyta</taxon>
        <taxon>Tracheophyta</taxon>
        <taxon>Spermatophyta</taxon>
        <taxon>Magnoliopsida</taxon>
        <taxon>eudicotyledons</taxon>
        <taxon>Gunneridae</taxon>
        <taxon>Pentapetalae</taxon>
        <taxon>asterids</taxon>
        <taxon>lamiids</taxon>
        <taxon>Solanales</taxon>
        <taxon>Convolvulaceae</taxon>
        <taxon>Cuscuteae</taxon>
        <taxon>Cuscuta</taxon>
        <taxon>Cuscuta subgen. Grammica</taxon>
        <taxon>Cuscuta sect. Cleistogrammica</taxon>
    </lineage>
</organism>
<dbReference type="GO" id="GO:0140662">
    <property type="term" value="F:ATP-dependent protein folding chaperone"/>
    <property type="evidence" value="ECO:0007669"/>
    <property type="project" value="InterPro"/>
</dbReference>
<dbReference type="GO" id="GO:0051082">
    <property type="term" value="F:unfolded protein binding"/>
    <property type="evidence" value="ECO:0007669"/>
    <property type="project" value="InterPro"/>
</dbReference>
<dbReference type="InterPro" id="IPR020575">
    <property type="entry name" value="Hsp90_N"/>
</dbReference>
<dbReference type="GO" id="GO:0005524">
    <property type="term" value="F:ATP binding"/>
    <property type="evidence" value="ECO:0007669"/>
    <property type="project" value="UniProtKB-KW"/>
</dbReference>
<dbReference type="PANTHER" id="PTHR11528">
    <property type="entry name" value="HEAT SHOCK PROTEIN 90 FAMILY MEMBER"/>
    <property type="match status" value="1"/>
</dbReference>
<evidence type="ECO:0000313" key="6">
    <source>
        <dbReference type="Proteomes" id="UP000595140"/>
    </source>
</evidence>
<dbReference type="SUPFAM" id="SSF55874">
    <property type="entry name" value="ATPase domain of HSP90 chaperone/DNA topoisomerase II/histidine kinase"/>
    <property type="match status" value="1"/>
</dbReference>
<dbReference type="EMBL" id="OOIL02001690">
    <property type="protein sequence ID" value="VFQ77717.1"/>
    <property type="molecule type" value="Genomic_DNA"/>
</dbReference>
<evidence type="ECO:0000256" key="1">
    <source>
        <dbReference type="ARBA" id="ARBA00008239"/>
    </source>
</evidence>
<dbReference type="AlphaFoldDB" id="A0A484LN41"/>
<protein>
    <recommendedName>
        <fullName evidence="7">Histidine kinase/HSP90-like ATPase domain-containing protein</fullName>
    </recommendedName>
</protein>
<comment type="similarity">
    <text evidence="1">Belongs to the heat shock protein 90 family.</text>
</comment>
<reference evidence="5" key="1">
    <citation type="submission" date="2018-04" db="EMBL/GenBank/DDBJ databases">
        <authorList>
            <person name="Vogel A."/>
        </authorList>
    </citation>
    <scope>NUCLEOTIDE SEQUENCE [LARGE SCALE GENOMIC DNA]</scope>
</reference>